<feature type="domain" description="Rhodanese" evidence="3">
    <location>
        <begin position="506"/>
        <end position="618"/>
    </location>
</feature>
<feature type="domain" description="Rhodanese" evidence="3">
    <location>
        <begin position="360"/>
        <end position="478"/>
    </location>
</feature>
<dbReference type="SUPFAM" id="SSF52821">
    <property type="entry name" value="Rhodanese/Cell cycle control phosphatase"/>
    <property type="match status" value="2"/>
</dbReference>
<protein>
    <submittedName>
        <fullName evidence="4">Ketopantoate reductase</fullName>
    </submittedName>
</protein>
<comment type="caution">
    <text evidence="4">The sequence shown here is derived from an EMBL/GenBank/DDBJ whole genome shotgun (WGS) entry which is preliminary data.</text>
</comment>
<dbReference type="Pfam" id="PF02558">
    <property type="entry name" value="ApbA"/>
    <property type="match status" value="1"/>
</dbReference>
<dbReference type="PANTHER" id="PTHR11364:SF27">
    <property type="entry name" value="SULFURTRANSFERASE"/>
    <property type="match status" value="1"/>
</dbReference>
<evidence type="ECO:0000256" key="1">
    <source>
        <dbReference type="ARBA" id="ARBA00022679"/>
    </source>
</evidence>
<dbReference type="InterPro" id="IPR013328">
    <property type="entry name" value="6PGD_dom2"/>
</dbReference>
<dbReference type="Pfam" id="PF08546">
    <property type="entry name" value="ApbA_C"/>
    <property type="match status" value="1"/>
</dbReference>
<dbReference type="CDD" id="cd01449">
    <property type="entry name" value="TST_Repeat_2"/>
    <property type="match status" value="1"/>
</dbReference>
<accession>A0A1S1RNJ7</accession>
<dbReference type="CDD" id="cd01448">
    <property type="entry name" value="TST_Repeat_1"/>
    <property type="match status" value="1"/>
</dbReference>
<dbReference type="Gene3D" id="3.40.250.10">
    <property type="entry name" value="Rhodanese-like domain"/>
    <property type="match status" value="2"/>
</dbReference>
<organism evidence="4 5">
    <name type="scientific">Parafrankia colletiae</name>
    <dbReference type="NCBI Taxonomy" id="573497"/>
    <lineage>
        <taxon>Bacteria</taxon>
        <taxon>Bacillati</taxon>
        <taxon>Actinomycetota</taxon>
        <taxon>Actinomycetes</taxon>
        <taxon>Frankiales</taxon>
        <taxon>Frankiaceae</taxon>
        <taxon>Parafrankia</taxon>
    </lineage>
</organism>
<evidence type="ECO:0000313" key="4">
    <source>
        <dbReference type="EMBL" id="OHV46364.1"/>
    </source>
</evidence>
<dbReference type="SMART" id="SM00450">
    <property type="entry name" value="RHOD"/>
    <property type="match status" value="2"/>
</dbReference>
<dbReference type="OrthoDB" id="9770030at2"/>
<dbReference type="AlphaFoldDB" id="A0A1S1RNJ7"/>
<dbReference type="Gene3D" id="1.10.1040.10">
    <property type="entry name" value="N-(1-d-carboxylethyl)-l-norvaline Dehydrogenase, domain 2"/>
    <property type="match status" value="1"/>
</dbReference>
<keyword evidence="2" id="KW-0677">Repeat</keyword>
<dbReference type="PANTHER" id="PTHR11364">
    <property type="entry name" value="THIOSULFATE SULFERTANSFERASE"/>
    <property type="match status" value="1"/>
</dbReference>
<dbReference type="InterPro" id="IPR001307">
    <property type="entry name" value="Thiosulphate_STrfase_CS"/>
</dbReference>
<dbReference type="InterPro" id="IPR045078">
    <property type="entry name" value="TST/MPST-like"/>
</dbReference>
<dbReference type="Proteomes" id="UP000179627">
    <property type="component" value="Unassembled WGS sequence"/>
</dbReference>
<proteinExistence type="predicted"/>
<dbReference type="SUPFAM" id="SSF51905">
    <property type="entry name" value="FAD/NAD(P)-binding domain"/>
    <property type="match status" value="1"/>
</dbReference>
<evidence type="ECO:0000313" key="5">
    <source>
        <dbReference type="Proteomes" id="UP000179627"/>
    </source>
</evidence>
<dbReference type="InterPro" id="IPR013752">
    <property type="entry name" value="KPA_reductase"/>
</dbReference>
<dbReference type="GO" id="GO:0004792">
    <property type="term" value="F:thiosulfate-cyanide sulfurtransferase activity"/>
    <property type="evidence" value="ECO:0007669"/>
    <property type="project" value="InterPro"/>
</dbReference>
<dbReference type="EMBL" id="MBLM01000002">
    <property type="protein sequence ID" value="OHV46364.1"/>
    <property type="molecule type" value="Genomic_DNA"/>
</dbReference>
<dbReference type="InterPro" id="IPR036873">
    <property type="entry name" value="Rhodanese-like_dom_sf"/>
</dbReference>
<keyword evidence="1" id="KW-0808">Transferase</keyword>
<reference evidence="5" key="1">
    <citation type="submission" date="2016-07" db="EMBL/GenBank/DDBJ databases">
        <title>Sequence Frankia sp. strain CcI1.17.</title>
        <authorList>
            <person name="Ghodhbane-Gtari F."/>
            <person name="Swanson E."/>
            <person name="Gueddou A."/>
            <person name="Morris K."/>
            <person name="Hezbri K."/>
            <person name="Ktari A."/>
            <person name="Nouioui I."/>
            <person name="Abebe-Akele F."/>
            <person name="Simpson S."/>
            <person name="Thomas K."/>
            <person name="Gtari M."/>
            <person name="Tisa L.S."/>
            <person name="Hurst S."/>
        </authorList>
    </citation>
    <scope>NUCLEOTIDE SEQUENCE [LARGE SCALE GENOMIC DNA]</scope>
    <source>
        <strain evidence="5">Cc1.17</strain>
    </source>
</reference>
<dbReference type="PROSITE" id="PS00380">
    <property type="entry name" value="RHODANESE_1"/>
    <property type="match status" value="1"/>
</dbReference>
<name>A0A1S1RNJ7_9ACTN</name>
<evidence type="ECO:0000256" key="2">
    <source>
        <dbReference type="ARBA" id="ARBA00022737"/>
    </source>
</evidence>
<dbReference type="RefSeq" id="WP_071081904.1">
    <property type="nucleotide sequence ID" value="NZ_MBLM01000002.1"/>
</dbReference>
<dbReference type="InterPro" id="IPR036188">
    <property type="entry name" value="FAD/NAD-bd_sf"/>
</dbReference>
<dbReference type="InterPro" id="IPR001763">
    <property type="entry name" value="Rhodanese-like_dom"/>
</dbReference>
<keyword evidence="5" id="KW-1185">Reference proteome</keyword>
<gene>
    <name evidence="4" type="ORF">CC117_01610</name>
</gene>
<dbReference type="InterPro" id="IPR008927">
    <property type="entry name" value="6-PGluconate_DH-like_C_sf"/>
</dbReference>
<dbReference type="PROSITE" id="PS50206">
    <property type="entry name" value="RHODANESE_3"/>
    <property type="match status" value="2"/>
</dbReference>
<dbReference type="SUPFAM" id="SSF48179">
    <property type="entry name" value="6-phosphogluconate dehydrogenase C-terminal domain-like"/>
    <property type="match status" value="1"/>
</dbReference>
<evidence type="ECO:0000259" key="3">
    <source>
        <dbReference type="PROSITE" id="PS50206"/>
    </source>
</evidence>
<dbReference type="InterPro" id="IPR013332">
    <property type="entry name" value="KPR_N"/>
</dbReference>
<dbReference type="Pfam" id="PF00581">
    <property type="entry name" value="Rhodanese"/>
    <property type="match status" value="2"/>
</dbReference>
<dbReference type="Gene3D" id="3.40.50.720">
    <property type="entry name" value="NAD(P)-binding Rossmann-like Domain"/>
    <property type="match status" value="1"/>
</dbReference>
<sequence length="621" mass="64215">MTSRYVIIGAGAVGATVAAQLYEAGTDVVLVARGAHLEALRASGLRYIRPDSDRKIPVPVAGGPEDIDLRAGDVLVLATKSQDSEALLAAWAWRPVAPSGTAAEALPVVLLQNGLENARTALRRFHTVVDAVVIIPSSYSTPGEVVSPSAPLVGAFYLGLAPRGTSPVVDRIAADLRLAAFAVQVVPDVDRWKAGKLLGNLGYNLDAAYRPGPARDALAEALVAEARQVFAEADVEVTEVIGNKAALDLSGLVHHEIAGHARQGSSTWQSLARGGSVESDFLNGEIALLARLHGTSAPLNAGVQRDIARVAQDAAGPGLLGEDAVHRLLASARPAAGSGADVGADVVLVDAATLHAELVAEQPPVLLDVRWALGDPHGQDHYLAGHLPGAVYVDLDTELAAPPTPQAGRHPLPTVADLQGAARRWGVRNDRPVVVYDDNGGLSAARAWWLLRWAGLTDVRILDGALTAWREAGYALVPGAVTPVPGDVVLGSGHLPTLDADAAARVAGGGILLDARAPERFRGEVEPVDPRAGHIPGAVSASTGDNLDARGRFRTPDELRERFAALGTTAGDRPVGVYCGSGVTAAHEVAALAIAGVAAALYPGSWSAWSSDPNRPVATGP</sequence>